<evidence type="ECO:0000313" key="3">
    <source>
        <dbReference type="EMBL" id="OHX19353.1"/>
    </source>
</evidence>
<comment type="caution">
    <text evidence="2">The sequence shown here is derived from an EMBL/GenBank/DDBJ whole genome shotgun (WGS) entry which is preliminary data.</text>
</comment>
<feature type="chain" id="PRO_5010207690" description="Lipoprotein" evidence="1">
    <location>
        <begin position="28"/>
        <end position="80"/>
    </location>
</feature>
<evidence type="ECO:0000313" key="2">
    <source>
        <dbReference type="EMBL" id="OHX13082.1"/>
    </source>
</evidence>
<dbReference type="EMBL" id="MKCS01000001">
    <property type="protein sequence ID" value="OHX13082.1"/>
    <property type="molecule type" value="Genomic_DNA"/>
</dbReference>
<feature type="signal peptide" evidence="1">
    <location>
        <begin position="1"/>
        <end position="27"/>
    </location>
</feature>
<reference evidence="4 5" key="1">
    <citation type="submission" date="2016-09" db="EMBL/GenBank/DDBJ databases">
        <title>Chromobacterium muskegensis sp. nov., an insecticidal bacterium isolated from Sphagnum bogs.</title>
        <authorList>
            <person name="Sparks M.E."/>
            <person name="Blackburn M.B."/>
            <person name="Gundersen-Rindal D.E."/>
            <person name="Mitchell A."/>
            <person name="Farrar R."/>
            <person name="Kuhar D."/>
        </authorList>
    </citation>
    <scope>NUCLEOTIDE SEQUENCE [LARGE SCALE GENOMIC DNA]</scope>
    <source>
        <strain evidence="3 5">14B-1</strain>
        <strain evidence="2 4">37-2</strain>
    </source>
</reference>
<dbReference type="AlphaFoldDB" id="A0A1S1X0N3"/>
<gene>
    <name evidence="3" type="ORF">BI344_09545</name>
    <name evidence="2" type="ORF">BI347_05805</name>
</gene>
<proteinExistence type="predicted"/>
<evidence type="ECO:0008006" key="6">
    <source>
        <dbReference type="Google" id="ProtNLM"/>
    </source>
</evidence>
<evidence type="ECO:0000313" key="5">
    <source>
        <dbReference type="Proteomes" id="UP000180280"/>
    </source>
</evidence>
<evidence type="ECO:0000256" key="1">
    <source>
        <dbReference type="SAM" id="SignalP"/>
    </source>
</evidence>
<name>A0A1S1X0N3_9NEIS</name>
<accession>A0A1S1X0N3</accession>
<protein>
    <recommendedName>
        <fullName evidence="6">Lipoprotein</fullName>
    </recommendedName>
</protein>
<evidence type="ECO:0000313" key="4">
    <source>
        <dbReference type="Proteomes" id="UP000180088"/>
    </source>
</evidence>
<dbReference type="EMBL" id="MKCT01000039">
    <property type="protein sequence ID" value="OHX19353.1"/>
    <property type="molecule type" value="Genomic_DNA"/>
</dbReference>
<dbReference type="PROSITE" id="PS51257">
    <property type="entry name" value="PROKAR_LIPOPROTEIN"/>
    <property type="match status" value="1"/>
</dbReference>
<keyword evidence="5" id="KW-1185">Reference proteome</keyword>
<organism evidence="2 4">
    <name type="scientific">Chromobacterium sphagni</name>
    <dbReference type="NCBI Taxonomy" id="1903179"/>
    <lineage>
        <taxon>Bacteria</taxon>
        <taxon>Pseudomonadati</taxon>
        <taxon>Pseudomonadota</taxon>
        <taxon>Betaproteobacteria</taxon>
        <taxon>Neisseriales</taxon>
        <taxon>Chromobacteriaceae</taxon>
        <taxon>Chromobacterium</taxon>
    </lineage>
</organism>
<sequence length="80" mass="8266">MNPAKLMPLLSCSLLLAACAATPGASALSGDDSGREEAKYITGSNIPHRSGKTEVLSDQAMQDLADRIRRGSLVTPGGKP</sequence>
<dbReference type="Proteomes" id="UP000180280">
    <property type="component" value="Unassembled WGS sequence"/>
</dbReference>
<dbReference type="Proteomes" id="UP000180088">
    <property type="component" value="Unassembled WGS sequence"/>
</dbReference>
<keyword evidence="1" id="KW-0732">Signal</keyword>